<evidence type="ECO:0000313" key="1">
    <source>
        <dbReference type="EMBL" id="KAG8006486.1"/>
    </source>
</evidence>
<dbReference type="Proteomes" id="UP000805704">
    <property type="component" value="Chromosome 20"/>
</dbReference>
<protein>
    <submittedName>
        <fullName evidence="1">ER membrane protein complex subunit 10</fullName>
    </submittedName>
</protein>
<evidence type="ECO:0000313" key="2">
    <source>
        <dbReference type="Proteomes" id="UP000805704"/>
    </source>
</evidence>
<gene>
    <name evidence="1" type="primary">EMC10</name>
    <name evidence="1" type="ORF">GBF38_001086</name>
</gene>
<name>A0ACB7F0C0_NIBAL</name>
<dbReference type="EMBL" id="CM024808">
    <property type="protein sequence ID" value="KAG8006486.1"/>
    <property type="molecule type" value="Genomic_DNA"/>
</dbReference>
<sequence length="466" mass="51777">MARLLQLNISVILTVLFVVCSDFACCNNGRRVGDGLETEFSGLSVPLEHSFEVDDVAKFQVRGALVLKAGREPSVSLTQNQLTEEDRSKLKEVAAVDGLYRIRVPRVFLQADRPTERQMDGYLTAFVRACAMVESHLSDVITLHSDVSGYLIGVSIVTLPGACRGTEVEDEVDLEVFNTTLSVMAPVNAPGPETALFLERMEQESKKDKNPQEQKSFFAKYVGIVTVGLFEQPGFIQSASGAPTTNRLHPFLDEALHSACRDTAPKLPPYEPNVPEPTTRADFMKYWLTINLDDKTAQKLLWISEGATKVARTSDAVCPYPNRPERYEHSPQVLCKENLKGNRGYWEVDYDGWVVIGLVSESAPRKTQDGPCGLGENSGSWGCGWSGSNYQVWTNGENVDVQLPLTPTMGIYIDQPAGIIKFLVVEGDAEKEVRLIHKYNVEVQDKIYPGFWVGTNSFCQIRKKDQ</sequence>
<organism evidence="1 2">
    <name type="scientific">Nibea albiflora</name>
    <name type="common">Yellow drum</name>
    <name type="synonym">Corvina albiflora</name>
    <dbReference type="NCBI Taxonomy" id="240163"/>
    <lineage>
        <taxon>Eukaryota</taxon>
        <taxon>Metazoa</taxon>
        <taxon>Chordata</taxon>
        <taxon>Craniata</taxon>
        <taxon>Vertebrata</taxon>
        <taxon>Euteleostomi</taxon>
        <taxon>Actinopterygii</taxon>
        <taxon>Neopterygii</taxon>
        <taxon>Teleostei</taxon>
        <taxon>Neoteleostei</taxon>
        <taxon>Acanthomorphata</taxon>
        <taxon>Eupercaria</taxon>
        <taxon>Sciaenidae</taxon>
        <taxon>Nibea</taxon>
    </lineage>
</organism>
<proteinExistence type="predicted"/>
<comment type="caution">
    <text evidence="1">The sequence shown here is derived from an EMBL/GenBank/DDBJ whole genome shotgun (WGS) entry which is preliminary data.</text>
</comment>
<reference evidence="1" key="1">
    <citation type="submission" date="2020-04" db="EMBL/GenBank/DDBJ databases">
        <title>A chromosome-scale assembly and high-density genetic map of the yellow drum (Nibea albiflora) genome.</title>
        <authorList>
            <person name="Xu D."/>
            <person name="Zhang W."/>
            <person name="Chen R."/>
            <person name="Tan P."/>
            <person name="Wang L."/>
            <person name="Song H."/>
            <person name="Tian L."/>
            <person name="Zhu Q."/>
            <person name="Wang B."/>
        </authorList>
    </citation>
    <scope>NUCLEOTIDE SEQUENCE</scope>
    <source>
        <strain evidence="1">ZJHYS-2018</strain>
    </source>
</reference>
<keyword evidence="2" id="KW-1185">Reference proteome</keyword>
<accession>A0ACB7F0C0</accession>